<name>A0A7H8QSZ3_TALRU</name>
<dbReference type="InterPro" id="IPR000182">
    <property type="entry name" value="GNAT_dom"/>
</dbReference>
<gene>
    <name evidence="7" type="ORF">TRUGW13939_04026</name>
</gene>
<dbReference type="GO" id="GO:0004553">
    <property type="term" value="F:hydrolase activity, hydrolyzing O-glycosyl compounds"/>
    <property type="evidence" value="ECO:0007669"/>
    <property type="project" value="InterPro"/>
</dbReference>
<evidence type="ECO:0000313" key="7">
    <source>
        <dbReference type="EMBL" id="QKX56918.1"/>
    </source>
</evidence>
<reference evidence="8" key="1">
    <citation type="submission" date="2020-06" db="EMBL/GenBank/DDBJ databases">
        <title>A chromosome-scale genome assembly of Talaromyces rugulosus W13939.</title>
        <authorList>
            <person name="Wang B."/>
            <person name="Guo L."/>
            <person name="Ye K."/>
            <person name="Wang L."/>
        </authorList>
    </citation>
    <scope>NUCLEOTIDE SEQUENCE [LARGE SCALE GENOMIC DNA]</scope>
    <source>
        <strain evidence="8">W13939</strain>
    </source>
</reference>
<keyword evidence="2" id="KW-0378">Hydrolase</keyword>
<dbReference type="GeneID" id="55991528"/>
<dbReference type="PANTHER" id="PTHR30480:SF16">
    <property type="entry name" value="GLYCOSIDE HYDROLASE FAMILY 3 DOMAIN PROTEIN"/>
    <property type="match status" value="1"/>
</dbReference>
<dbReference type="EMBL" id="CP055899">
    <property type="protein sequence ID" value="QKX56918.1"/>
    <property type="molecule type" value="Genomic_DNA"/>
</dbReference>
<dbReference type="InterPro" id="IPR017853">
    <property type="entry name" value="GH"/>
</dbReference>
<accession>A0A7H8QSZ3</accession>
<dbReference type="OrthoDB" id="47059at2759"/>
<dbReference type="Gene3D" id="3.40.50.1700">
    <property type="entry name" value="Glycoside hydrolase family 3 C-terminal domain"/>
    <property type="match status" value="1"/>
</dbReference>
<evidence type="ECO:0000256" key="3">
    <source>
        <dbReference type="ARBA" id="ARBA00023180"/>
    </source>
</evidence>
<feature type="domain" description="N-acetyltransferase" evidence="6">
    <location>
        <begin position="709"/>
        <end position="854"/>
    </location>
</feature>
<dbReference type="Gene3D" id="3.20.20.300">
    <property type="entry name" value="Glycoside hydrolase, family 3, N-terminal domain"/>
    <property type="match status" value="1"/>
</dbReference>
<dbReference type="RefSeq" id="XP_035343096.1">
    <property type="nucleotide sequence ID" value="XM_035487203.1"/>
</dbReference>
<dbReference type="Pfam" id="PF00583">
    <property type="entry name" value="Acetyltransf_1"/>
    <property type="match status" value="2"/>
</dbReference>
<keyword evidence="8" id="KW-1185">Reference proteome</keyword>
<dbReference type="GO" id="GO:0005975">
    <property type="term" value="P:carbohydrate metabolic process"/>
    <property type="evidence" value="ECO:0007669"/>
    <property type="project" value="InterPro"/>
</dbReference>
<dbReference type="Gene3D" id="3.40.630.30">
    <property type="match status" value="2"/>
</dbReference>
<dbReference type="PANTHER" id="PTHR30480">
    <property type="entry name" value="BETA-HEXOSAMINIDASE-RELATED"/>
    <property type="match status" value="1"/>
</dbReference>
<keyword evidence="3" id="KW-0325">Glycoprotein</keyword>
<sequence length="854" mass="93349">MPPPEELRKKVGQLFAAGFHGLTPDSKIKTLIRNYGLGAIVLFRRNIQDAAQLQALTNSLQQEAKNAGHEYPLLIGIDQENGLVTRVTPPMVPQQPGLMTLGATGSPQFAYEVGKATGEMLDFFGINMNYAPVCDINSEPLNPVIGVRSAGDEPNFVSRIASASAQGLRERGVVPTVKHFPGHGDTAVDSHYGLPVITKSRSELEKCELIPFRRAVAEGIETVMTAHIALPNIGSQDLPATLSSDALNILRKDMEYDGVIITDCLEMDGIRATFGTAEGALMSLKAGSDSFMICHTYGVQVSAINRIFQAVESGEIPSSRIDESLRRITALKKRYLSWEHSLGVSNTERDLAKLNDRHQEIAKNAYTHSATVVRSEAGVLPIPPSSNVVLLSPGGRIPSNGAVDKSSPSHMTFVDVLEARGLSVTEIQYSESSLLEQQWKVVAEANAVILTTRNAREAEEQRSIAFELAKRRKDLIVVATCSPYDFLDDTEIGTYLAIYEPTVEAFSAAVDVICGKASAKGGLPVKSELVKAQKSSLSFHISPFVCERDIEGVSKVWSAALPEYNLPTHNLQLLLDQPHGNHLVAREGDTVVGLCIAYNSVNRGVPSAEIAALAVDPDKQGKGVGTQLLSESRECFREKRGLNNITLRSYFPRFWPGLPADLPSTTQEFFVHRGFRLSEPDNTDADLYQNIKEFVPPRKYLEHAIASGFSFKAITPETFDDCLVGQKKNFTHYTGWVETYIALDPKDHPSSIMAAFDKHGAQIGWTLMLSPEDPYLSTNWACPLIIGPGTGIIGCVGVDAAYRSQGVGLAMLCHALEDMRNRGIEAAFVDSTDIVDWYAKVGFSKWKEYRKAEI</sequence>
<dbReference type="InterPro" id="IPR036881">
    <property type="entry name" value="Glyco_hydro_3_C_sf"/>
</dbReference>
<evidence type="ECO:0000313" key="8">
    <source>
        <dbReference type="Proteomes" id="UP000509510"/>
    </source>
</evidence>
<dbReference type="GO" id="GO:0016747">
    <property type="term" value="F:acyltransferase activity, transferring groups other than amino-acyl groups"/>
    <property type="evidence" value="ECO:0007669"/>
    <property type="project" value="InterPro"/>
</dbReference>
<dbReference type="PROSITE" id="PS51186">
    <property type="entry name" value="GNAT"/>
    <property type="match status" value="2"/>
</dbReference>
<organism evidence="7 8">
    <name type="scientific">Talaromyces rugulosus</name>
    <name type="common">Penicillium rugulosum</name>
    <dbReference type="NCBI Taxonomy" id="121627"/>
    <lineage>
        <taxon>Eukaryota</taxon>
        <taxon>Fungi</taxon>
        <taxon>Dikarya</taxon>
        <taxon>Ascomycota</taxon>
        <taxon>Pezizomycotina</taxon>
        <taxon>Eurotiomycetes</taxon>
        <taxon>Eurotiomycetidae</taxon>
        <taxon>Eurotiales</taxon>
        <taxon>Trichocomaceae</taxon>
        <taxon>Talaromyces</taxon>
        <taxon>Talaromyces sect. Islandici</taxon>
    </lineage>
</organism>
<dbReference type="InterPro" id="IPR001764">
    <property type="entry name" value="Glyco_hydro_3_N"/>
</dbReference>
<dbReference type="CDD" id="cd04301">
    <property type="entry name" value="NAT_SF"/>
    <property type="match status" value="2"/>
</dbReference>
<dbReference type="InterPro" id="IPR016181">
    <property type="entry name" value="Acyl_CoA_acyltransferase"/>
</dbReference>
<feature type="domain" description="N-acetyltransferase" evidence="6">
    <location>
        <begin position="539"/>
        <end position="702"/>
    </location>
</feature>
<keyword evidence="5" id="KW-0326">Glycosidase</keyword>
<dbReference type="SUPFAM" id="SSF51445">
    <property type="entry name" value="(Trans)glycosidases"/>
    <property type="match status" value="1"/>
</dbReference>
<protein>
    <recommendedName>
        <fullName evidence="6">N-acetyltransferase domain-containing protein</fullName>
    </recommendedName>
</protein>
<evidence type="ECO:0000259" key="6">
    <source>
        <dbReference type="PROSITE" id="PS51186"/>
    </source>
</evidence>
<evidence type="ECO:0000256" key="2">
    <source>
        <dbReference type="ARBA" id="ARBA00022801"/>
    </source>
</evidence>
<dbReference type="SUPFAM" id="SSF55729">
    <property type="entry name" value="Acyl-CoA N-acyltransferases (Nat)"/>
    <property type="match status" value="2"/>
</dbReference>
<evidence type="ECO:0000256" key="1">
    <source>
        <dbReference type="ARBA" id="ARBA00005336"/>
    </source>
</evidence>
<proteinExistence type="inferred from homology"/>
<dbReference type="InterPro" id="IPR036962">
    <property type="entry name" value="Glyco_hydro_3_N_sf"/>
</dbReference>
<evidence type="ECO:0000256" key="5">
    <source>
        <dbReference type="ARBA" id="ARBA00023295"/>
    </source>
</evidence>
<dbReference type="GO" id="GO:0009254">
    <property type="term" value="P:peptidoglycan turnover"/>
    <property type="evidence" value="ECO:0007669"/>
    <property type="project" value="TreeGrafter"/>
</dbReference>
<keyword evidence="4" id="KW-0119">Carbohydrate metabolism</keyword>
<dbReference type="Pfam" id="PF00933">
    <property type="entry name" value="Glyco_hydro_3"/>
    <property type="match status" value="1"/>
</dbReference>
<dbReference type="KEGG" id="trg:TRUGW13939_04026"/>
<comment type="similarity">
    <text evidence="1">Belongs to the glycosyl hydrolase 3 family.</text>
</comment>
<dbReference type="Proteomes" id="UP000509510">
    <property type="component" value="Chromosome II"/>
</dbReference>
<dbReference type="AlphaFoldDB" id="A0A7H8QSZ3"/>
<dbReference type="InterPro" id="IPR050226">
    <property type="entry name" value="NagZ_Beta-hexosaminidase"/>
</dbReference>
<evidence type="ECO:0000256" key="4">
    <source>
        <dbReference type="ARBA" id="ARBA00023277"/>
    </source>
</evidence>